<comment type="caution">
    <text evidence="1">The sequence shown here is derived from an EMBL/GenBank/DDBJ whole genome shotgun (WGS) entry which is preliminary data.</text>
</comment>
<evidence type="ECO:0008006" key="3">
    <source>
        <dbReference type="Google" id="ProtNLM"/>
    </source>
</evidence>
<proteinExistence type="predicted"/>
<accession>A0A9P1IGP8</accession>
<reference evidence="1" key="1">
    <citation type="submission" date="2022-11" db="EMBL/GenBank/DDBJ databases">
        <authorList>
            <person name="Kikuchi T."/>
        </authorList>
    </citation>
    <scope>NUCLEOTIDE SEQUENCE</scope>
    <source>
        <strain evidence="1">PS1010</strain>
    </source>
</reference>
<dbReference type="PANTHER" id="PTHR46990:SF1">
    <property type="entry name" value="GLUTAREDOXIN DOMAIN-CONTAINING CYSTEINE-RICH PROTEIN 1"/>
    <property type="match status" value="1"/>
</dbReference>
<keyword evidence="2" id="KW-1185">Reference proteome</keyword>
<dbReference type="InterPro" id="IPR042797">
    <property type="entry name" value="GRXCR1"/>
</dbReference>
<dbReference type="Pfam" id="PF23733">
    <property type="entry name" value="GRXCR1-2_C"/>
    <property type="match status" value="1"/>
</dbReference>
<evidence type="ECO:0000313" key="1">
    <source>
        <dbReference type="EMBL" id="CAI5445277.1"/>
    </source>
</evidence>
<dbReference type="AlphaFoldDB" id="A0A9P1IGP8"/>
<dbReference type="GO" id="GO:0007605">
    <property type="term" value="P:sensory perception of sound"/>
    <property type="evidence" value="ECO:0007669"/>
    <property type="project" value="InterPro"/>
</dbReference>
<evidence type="ECO:0000313" key="2">
    <source>
        <dbReference type="Proteomes" id="UP001152747"/>
    </source>
</evidence>
<dbReference type="Gene3D" id="3.40.30.10">
    <property type="entry name" value="Glutaredoxin"/>
    <property type="match status" value="1"/>
</dbReference>
<dbReference type="PROSITE" id="PS51354">
    <property type="entry name" value="GLUTAREDOXIN_2"/>
    <property type="match status" value="1"/>
</dbReference>
<gene>
    <name evidence="1" type="ORF">CAMP_LOCUS7914</name>
</gene>
<protein>
    <recommendedName>
        <fullName evidence="3">Glutaredoxin domain-containing protein</fullName>
    </recommendedName>
</protein>
<organism evidence="1 2">
    <name type="scientific">Caenorhabditis angaria</name>
    <dbReference type="NCBI Taxonomy" id="860376"/>
    <lineage>
        <taxon>Eukaryota</taxon>
        <taxon>Metazoa</taxon>
        <taxon>Ecdysozoa</taxon>
        <taxon>Nematoda</taxon>
        <taxon>Chromadorea</taxon>
        <taxon>Rhabditida</taxon>
        <taxon>Rhabditina</taxon>
        <taxon>Rhabditomorpha</taxon>
        <taxon>Rhabditoidea</taxon>
        <taxon>Rhabditidae</taxon>
        <taxon>Peloderinae</taxon>
        <taxon>Caenorhabditis</taxon>
    </lineage>
</organism>
<dbReference type="SUPFAM" id="SSF52833">
    <property type="entry name" value="Thioredoxin-like"/>
    <property type="match status" value="1"/>
</dbReference>
<dbReference type="OrthoDB" id="423313at2759"/>
<dbReference type="InterPro" id="IPR036249">
    <property type="entry name" value="Thioredoxin-like_sf"/>
</dbReference>
<name>A0A9P1IGP8_9PELO</name>
<dbReference type="Proteomes" id="UP001152747">
    <property type="component" value="Unassembled WGS sequence"/>
</dbReference>
<sequence length="228" mass="26769">MINDIRRTQIIHELNRMKLELDTCYDYLRELEEEKNIENNEYLERNGSIRGKRNHVQNILRNLRNRKSETPGVIVYLTSCGIIRQAFDNCKMTIQLLDSHRIKYRVEDLNIDIECGELLERKLGISKNSIFENLPIIFVNNKFLGTYKTLIELNDKRQLANILRRFQSIKFEMCELCQNRGYIICPNCHGSHRSSNNLRDLRCSNCDINGIIGCPNCKKDRNRNGKCG</sequence>
<dbReference type="EMBL" id="CANHGI010000003">
    <property type="protein sequence ID" value="CAI5445277.1"/>
    <property type="molecule type" value="Genomic_DNA"/>
</dbReference>
<dbReference type="PANTHER" id="PTHR46990">
    <property type="entry name" value="GLUTAREDOXIN DOMAIN-CONTAINING CYSTEINE-RICH PROTEIN 1"/>
    <property type="match status" value="1"/>
</dbReference>